<dbReference type="Proteomes" id="UP000270866">
    <property type="component" value="Chromosome 4"/>
</dbReference>
<gene>
    <name evidence="1" type="ORF">BFJ65_g2880</name>
</gene>
<protein>
    <submittedName>
        <fullName evidence="1">Uncharacterized protein</fullName>
    </submittedName>
</protein>
<evidence type="ECO:0000313" key="1">
    <source>
        <dbReference type="EMBL" id="RKK24961.1"/>
    </source>
</evidence>
<sequence>MTMSSSEDILSVVSLDDEPLQRAPEGYYVANECPNEAEQFTFTCPYIHCDGWIFVSAEEC</sequence>
<comment type="caution">
    <text evidence="1">The sequence shown here is derived from an EMBL/GenBank/DDBJ whole genome shotgun (WGS) entry which is preliminary data.</text>
</comment>
<reference evidence="1" key="1">
    <citation type="journal article" date="2018" name="Sci. Rep.">
        <title>Characterisation of pathogen-specific regions and novel effector candidates in Fusarium oxysporum f. sp. cepae.</title>
        <authorList>
            <person name="Armitage A.D."/>
            <person name="Taylor A."/>
            <person name="Sobczyk M.K."/>
            <person name="Baxter L."/>
            <person name="Greenfield B.P."/>
            <person name="Bates H.J."/>
            <person name="Wilson F."/>
            <person name="Jackson A.C."/>
            <person name="Ott S."/>
            <person name="Harrison R.J."/>
            <person name="Clarkson J.P."/>
        </authorList>
    </citation>
    <scope>NUCLEOTIDE SEQUENCE [LARGE SCALE GENOMIC DNA]</scope>
    <source>
        <strain evidence="1">FoC_Fus2</strain>
    </source>
</reference>
<accession>A0A3L6P0K5</accession>
<proteinExistence type="predicted"/>
<dbReference type="EMBL" id="MRCU01000002">
    <property type="protein sequence ID" value="RKK24961.1"/>
    <property type="molecule type" value="Genomic_DNA"/>
</dbReference>
<dbReference type="AlphaFoldDB" id="A0A3L6P0K5"/>
<organism evidence="1">
    <name type="scientific">Fusarium oxysporum f. sp. cepae</name>
    <dbReference type="NCBI Taxonomy" id="396571"/>
    <lineage>
        <taxon>Eukaryota</taxon>
        <taxon>Fungi</taxon>
        <taxon>Dikarya</taxon>
        <taxon>Ascomycota</taxon>
        <taxon>Pezizomycotina</taxon>
        <taxon>Sordariomycetes</taxon>
        <taxon>Hypocreomycetidae</taxon>
        <taxon>Hypocreales</taxon>
        <taxon>Nectriaceae</taxon>
        <taxon>Fusarium</taxon>
        <taxon>Fusarium oxysporum species complex</taxon>
    </lineage>
</organism>
<name>A0A3L6P0K5_FUSOX</name>